<proteinExistence type="predicted"/>
<dbReference type="InterPro" id="IPR051185">
    <property type="entry name" value="ASPM"/>
</dbReference>
<comment type="caution">
    <text evidence="4">The sequence shown here is derived from an EMBL/GenBank/DDBJ whole genome shotgun (WGS) entry which is preliminary data.</text>
</comment>
<dbReference type="EMBL" id="AUSU01009688">
    <property type="protein sequence ID" value="EPS57945.1"/>
    <property type="molecule type" value="Genomic_DNA"/>
</dbReference>
<evidence type="ECO:0000313" key="4">
    <source>
        <dbReference type="EMBL" id="EPS57945.1"/>
    </source>
</evidence>
<keyword evidence="3" id="KW-0112">Calmodulin-binding</keyword>
<keyword evidence="2" id="KW-0963">Cytoplasm</keyword>
<dbReference type="GO" id="GO:0005516">
    <property type="term" value="F:calmodulin binding"/>
    <property type="evidence" value="ECO:0007669"/>
    <property type="project" value="UniProtKB-KW"/>
</dbReference>
<evidence type="ECO:0000313" key="5">
    <source>
        <dbReference type="Proteomes" id="UP000015453"/>
    </source>
</evidence>
<dbReference type="Proteomes" id="UP000015453">
    <property type="component" value="Unassembled WGS sequence"/>
</dbReference>
<dbReference type="OrthoDB" id="2148418at2759"/>
<evidence type="ECO:0000256" key="2">
    <source>
        <dbReference type="ARBA" id="ARBA00022490"/>
    </source>
</evidence>
<protein>
    <submittedName>
        <fullName evidence="4">Uncharacterized protein</fullName>
    </submittedName>
</protein>
<organism evidence="4 5">
    <name type="scientific">Genlisea aurea</name>
    <dbReference type="NCBI Taxonomy" id="192259"/>
    <lineage>
        <taxon>Eukaryota</taxon>
        <taxon>Viridiplantae</taxon>
        <taxon>Streptophyta</taxon>
        <taxon>Embryophyta</taxon>
        <taxon>Tracheophyta</taxon>
        <taxon>Spermatophyta</taxon>
        <taxon>Magnoliopsida</taxon>
        <taxon>eudicotyledons</taxon>
        <taxon>Gunneridae</taxon>
        <taxon>Pentapetalae</taxon>
        <taxon>asterids</taxon>
        <taxon>lamiids</taxon>
        <taxon>Lamiales</taxon>
        <taxon>Lentibulariaceae</taxon>
        <taxon>Genlisea</taxon>
    </lineage>
</organism>
<dbReference type="GO" id="GO:0007051">
    <property type="term" value="P:spindle organization"/>
    <property type="evidence" value="ECO:0007669"/>
    <property type="project" value="TreeGrafter"/>
</dbReference>
<dbReference type="AlphaFoldDB" id="S8BTP4"/>
<comment type="subcellular location">
    <subcellularLocation>
        <location evidence="1">Cytoplasm</location>
    </subcellularLocation>
</comment>
<dbReference type="PANTHER" id="PTHR22706:SF1">
    <property type="entry name" value="ASSEMBLY FACTOR FOR SPINDLE MICROTUBULES"/>
    <property type="match status" value="1"/>
</dbReference>
<evidence type="ECO:0000256" key="3">
    <source>
        <dbReference type="ARBA" id="ARBA00022860"/>
    </source>
</evidence>
<gene>
    <name evidence="4" type="ORF">M569_16873</name>
</gene>
<dbReference type="GO" id="GO:0051295">
    <property type="term" value="P:establishment of meiotic spindle localization"/>
    <property type="evidence" value="ECO:0007669"/>
    <property type="project" value="TreeGrafter"/>
</dbReference>
<evidence type="ECO:0000256" key="1">
    <source>
        <dbReference type="ARBA" id="ARBA00004496"/>
    </source>
</evidence>
<name>S8BTP4_9LAMI</name>
<dbReference type="GO" id="GO:0000278">
    <property type="term" value="P:mitotic cell cycle"/>
    <property type="evidence" value="ECO:0007669"/>
    <property type="project" value="TreeGrafter"/>
</dbReference>
<sequence length="80" mass="8884">MKKEVSIMSAIEYTDAVHNFLLSQKLTSLLGNFPEVLQVSDILENEGACNGKSVVVLLVFLSVQLLVKRNTVDAFEPLLY</sequence>
<reference evidence="4 5" key="1">
    <citation type="journal article" date="2013" name="BMC Genomics">
        <title>The miniature genome of a carnivorous plant Genlisea aurea contains a low number of genes and short non-coding sequences.</title>
        <authorList>
            <person name="Leushkin E.V."/>
            <person name="Sutormin R.A."/>
            <person name="Nabieva E.R."/>
            <person name="Penin A.A."/>
            <person name="Kondrashov A.S."/>
            <person name="Logacheva M.D."/>
        </authorList>
    </citation>
    <scope>NUCLEOTIDE SEQUENCE [LARGE SCALE GENOMIC DNA]</scope>
</reference>
<dbReference type="GO" id="GO:0000922">
    <property type="term" value="C:spindle pole"/>
    <property type="evidence" value="ECO:0007669"/>
    <property type="project" value="TreeGrafter"/>
</dbReference>
<accession>S8BTP4</accession>
<dbReference type="GO" id="GO:0005737">
    <property type="term" value="C:cytoplasm"/>
    <property type="evidence" value="ECO:0007669"/>
    <property type="project" value="UniProtKB-SubCell"/>
</dbReference>
<dbReference type="PANTHER" id="PTHR22706">
    <property type="entry name" value="ASSEMBLY FACTOR FOR SPINDLE MICROTUBULES"/>
    <property type="match status" value="1"/>
</dbReference>
<keyword evidence="5" id="KW-1185">Reference proteome</keyword>